<name>A0A2I0VC27_9ASPA</name>
<sequence length="149" mass="16895">MNPDSTAGMDGYTSQFFQKCWHIIKEDLMGVVVDFFNGNIIPKYFTSSAIILIPKNENLGNWNEFRPISLCSFFNKLTSKIISLRLGPLLSKIISLNQTAFVKGRLISENILLAQELVNDLNLKVRGGNMFLKLDISKAFDNISWDFIV</sequence>
<dbReference type="PROSITE" id="PS50878">
    <property type="entry name" value="RT_POL"/>
    <property type="match status" value="1"/>
</dbReference>
<reference evidence="2 3" key="2">
    <citation type="journal article" date="2017" name="Nature">
        <title>The Apostasia genome and the evolution of orchids.</title>
        <authorList>
            <person name="Zhang G.Q."/>
            <person name="Liu K.W."/>
            <person name="Li Z."/>
            <person name="Lohaus R."/>
            <person name="Hsiao Y.Y."/>
            <person name="Niu S.C."/>
            <person name="Wang J.Y."/>
            <person name="Lin Y.C."/>
            <person name="Xu Q."/>
            <person name="Chen L.J."/>
            <person name="Yoshida K."/>
            <person name="Fujiwara S."/>
            <person name="Wang Z.W."/>
            <person name="Zhang Y.Q."/>
            <person name="Mitsuda N."/>
            <person name="Wang M."/>
            <person name="Liu G.H."/>
            <person name="Pecoraro L."/>
            <person name="Huang H.X."/>
            <person name="Xiao X.J."/>
            <person name="Lin M."/>
            <person name="Wu X.Y."/>
            <person name="Wu W.L."/>
            <person name="Chen Y.Y."/>
            <person name="Chang S.B."/>
            <person name="Sakamoto S."/>
            <person name="Ohme-Takagi M."/>
            <person name="Yagi M."/>
            <person name="Zeng S.J."/>
            <person name="Shen C.Y."/>
            <person name="Yeh C.M."/>
            <person name="Luo Y.B."/>
            <person name="Tsai W.C."/>
            <person name="Van de Peer Y."/>
            <person name="Liu Z.J."/>
        </authorList>
    </citation>
    <scope>NUCLEOTIDE SEQUENCE [LARGE SCALE GENOMIC DNA]</scope>
    <source>
        <tissue evidence="2">The whole plant</tissue>
    </source>
</reference>
<feature type="domain" description="Reverse transcriptase" evidence="1">
    <location>
        <begin position="34"/>
        <end position="149"/>
    </location>
</feature>
<evidence type="ECO:0000313" key="2">
    <source>
        <dbReference type="EMBL" id="PKU60950.1"/>
    </source>
</evidence>
<dbReference type="AlphaFoldDB" id="A0A2I0VC27"/>
<evidence type="ECO:0000313" key="3">
    <source>
        <dbReference type="Proteomes" id="UP000233837"/>
    </source>
</evidence>
<protein>
    <recommendedName>
        <fullName evidence="1">Reverse transcriptase domain-containing protein</fullName>
    </recommendedName>
</protein>
<gene>
    <name evidence="2" type="ORF">MA16_Dca027958</name>
</gene>
<proteinExistence type="predicted"/>
<dbReference type="InterPro" id="IPR000477">
    <property type="entry name" value="RT_dom"/>
</dbReference>
<dbReference type="Proteomes" id="UP000233837">
    <property type="component" value="Unassembled WGS sequence"/>
</dbReference>
<reference evidence="2 3" key="1">
    <citation type="journal article" date="2016" name="Sci. Rep.">
        <title>The Dendrobium catenatum Lindl. genome sequence provides insights into polysaccharide synthase, floral development and adaptive evolution.</title>
        <authorList>
            <person name="Zhang G.Q."/>
            <person name="Xu Q."/>
            <person name="Bian C."/>
            <person name="Tsai W.C."/>
            <person name="Yeh C.M."/>
            <person name="Liu K.W."/>
            <person name="Yoshida K."/>
            <person name="Zhang L.S."/>
            <person name="Chang S.B."/>
            <person name="Chen F."/>
            <person name="Shi Y."/>
            <person name="Su Y.Y."/>
            <person name="Zhang Y.Q."/>
            <person name="Chen L.J."/>
            <person name="Yin Y."/>
            <person name="Lin M."/>
            <person name="Huang H."/>
            <person name="Deng H."/>
            <person name="Wang Z.W."/>
            <person name="Zhu S.L."/>
            <person name="Zhao X."/>
            <person name="Deng C."/>
            <person name="Niu S.C."/>
            <person name="Huang J."/>
            <person name="Wang M."/>
            <person name="Liu G.H."/>
            <person name="Yang H.J."/>
            <person name="Xiao X.J."/>
            <person name="Hsiao Y.Y."/>
            <person name="Wu W.L."/>
            <person name="Chen Y.Y."/>
            <person name="Mitsuda N."/>
            <person name="Ohme-Takagi M."/>
            <person name="Luo Y.B."/>
            <person name="Van de Peer Y."/>
            <person name="Liu Z.J."/>
        </authorList>
    </citation>
    <scope>NUCLEOTIDE SEQUENCE [LARGE SCALE GENOMIC DNA]</scope>
    <source>
        <tissue evidence="2">The whole plant</tissue>
    </source>
</reference>
<evidence type="ECO:0000259" key="1">
    <source>
        <dbReference type="PROSITE" id="PS50878"/>
    </source>
</evidence>
<keyword evidence="3" id="KW-1185">Reference proteome</keyword>
<dbReference type="PANTHER" id="PTHR46890">
    <property type="entry name" value="NON-LTR RETROLELEMENT REVERSE TRANSCRIPTASE-LIKE PROTEIN-RELATED"/>
    <property type="match status" value="1"/>
</dbReference>
<dbReference type="PANTHER" id="PTHR46890:SF28">
    <property type="entry name" value="REVERSE TRANSCRIPTASE DOMAIN-CONTAINING PROTEIN"/>
    <property type="match status" value="1"/>
</dbReference>
<dbReference type="STRING" id="906689.A0A2I0VC27"/>
<dbReference type="Pfam" id="PF00078">
    <property type="entry name" value="RVT_1"/>
    <property type="match status" value="1"/>
</dbReference>
<dbReference type="InterPro" id="IPR052343">
    <property type="entry name" value="Retrotransposon-Effector_Assoc"/>
</dbReference>
<organism evidence="2 3">
    <name type="scientific">Dendrobium catenatum</name>
    <dbReference type="NCBI Taxonomy" id="906689"/>
    <lineage>
        <taxon>Eukaryota</taxon>
        <taxon>Viridiplantae</taxon>
        <taxon>Streptophyta</taxon>
        <taxon>Embryophyta</taxon>
        <taxon>Tracheophyta</taxon>
        <taxon>Spermatophyta</taxon>
        <taxon>Magnoliopsida</taxon>
        <taxon>Liliopsida</taxon>
        <taxon>Asparagales</taxon>
        <taxon>Orchidaceae</taxon>
        <taxon>Epidendroideae</taxon>
        <taxon>Malaxideae</taxon>
        <taxon>Dendrobiinae</taxon>
        <taxon>Dendrobium</taxon>
    </lineage>
</organism>
<dbReference type="EMBL" id="KZ504886">
    <property type="protein sequence ID" value="PKU60950.1"/>
    <property type="molecule type" value="Genomic_DNA"/>
</dbReference>
<accession>A0A2I0VC27</accession>